<dbReference type="RefSeq" id="WP_344671828.1">
    <property type="nucleotide sequence ID" value="NZ_BAAAQN010000094.1"/>
</dbReference>
<sequence>MESAWDPFRKLDQDTATYLHDHAAGHPLVIRVLLRVSEIGGPMPFRVVIGVLAVVLWVRGARRLALWAASTMLAGAVLDSGLKALVDRARPHLPNPFAHAPGASFPSGHSMASALACGIIVLVLLPLLGRRGKAVLWTLAVLAVVAVGYSRVALGVHWVTDVVGAWLLAVALLAATVSVFQTWRVEHGLRPVRPVREGVEPEEADELSQGEEFHVERGSEK</sequence>
<proteinExistence type="predicted"/>
<dbReference type="EMBL" id="BAAAQN010000094">
    <property type="protein sequence ID" value="GAA2063919.1"/>
    <property type="molecule type" value="Genomic_DNA"/>
</dbReference>
<dbReference type="PANTHER" id="PTHR14969:SF13">
    <property type="entry name" value="AT30094P"/>
    <property type="match status" value="1"/>
</dbReference>
<feature type="transmembrane region" description="Helical" evidence="2">
    <location>
        <begin position="165"/>
        <end position="183"/>
    </location>
</feature>
<evidence type="ECO:0000259" key="3">
    <source>
        <dbReference type="SMART" id="SM00014"/>
    </source>
</evidence>
<dbReference type="InterPro" id="IPR000326">
    <property type="entry name" value="PAP2/HPO"/>
</dbReference>
<keyword evidence="5" id="KW-1185">Reference proteome</keyword>
<dbReference type="SMART" id="SM00014">
    <property type="entry name" value="acidPPc"/>
    <property type="match status" value="1"/>
</dbReference>
<reference evidence="5" key="1">
    <citation type="journal article" date="2019" name="Int. J. Syst. Evol. Microbiol.">
        <title>The Global Catalogue of Microorganisms (GCM) 10K type strain sequencing project: providing services to taxonomists for standard genome sequencing and annotation.</title>
        <authorList>
            <consortium name="The Broad Institute Genomics Platform"/>
            <consortium name="The Broad Institute Genome Sequencing Center for Infectious Disease"/>
            <person name="Wu L."/>
            <person name="Ma J."/>
        </authorList>
    </citation>
    <scope>NUCLEOTIDE SEQUENCE [LARGE SCALE GENOMIC DNA]</scope>
    <source>
        <strain evidence="5">JCM 16014</strain>
    </source>
</reference>
<dbReference type="InterPro" id="IPR036938">
    <property type="entry name" value="PAP2/HPO_sf"/>
</dbReference>
<feature type="compositionally biased region" description="Acidic residues" evidence="1">
    <location>
        <begin position="200"/>
        <end position="209"/>
    </location>
</feature>
<name>A0ABP5H3A9_9ACTN</name>
<dbReference type="Gene3D" id="1.20.144.10">
    <property type="entry name" value="Phosphatidic acid phosphatase type 2/haloperoxidase"/>
    <property type="match status" value="1"/>
</dbReference>
<feature type="transmembrane region" description="Helical" evidence="2">
    <location>
        <begin position="65"/>
        <end position="86"/>
    </location>
</feature>
<feature type="domain" description="Phosphatidic acid phosphatase type 2/haloperoxidase" evidence="3">
    <location>
        <begin position="61"/>
        <end position="177"/>
    </location>
</feature>
<feature type="transmembrane region" description="Helical" evidence="2">
    <location>
        <begin position="106"/>
        <end position="128"/>
    </location>
</feature>
<keyword evidence="2" id="KW-0812">Transmembrane</keyword>
<dbReference type="PANTHER" id="PTHR14969">
    <property type="entry name" value="SPHINGOSINE-1-PHOSPHATE PHOSPHOHYDROLASE"/>
    <property type="match status" value="1"/>
</dbReference>
<evidence type="ECO:0000313" key="5">
    <source>
        <dbReference type="Proteomes" id="UP001500751"/>
    </source>
</evidence>
<feature type="transmembrane region" description="Helical" evidence="2">
    <location>
        <begin position="135"/>
        <end position="159"/>
    </location>
</feature>
<dbReference type="CDD" id="cd03392">
    <property type="entry name" value="PAP2_like_2"/>
    <property type="match status" value="1"/>
</dbReference>
<dbReference type="Pfam" id="PF01569">
    <property type="entry name" value="PAP2"/>
    <property type="match status" value="1"/>
</dbReference>
<keyword evidence="2" id="KW-0472">Membrane</keyword>
<evidence type="ECO:0000256" key="1">
    <source>
        <dbReference type="SAM" id="MobiDB-lite"/>
    </source>
</evidence>
<dbReference type="SUPFAM" id="SSF48317">
    <property type="entry name" value="Acid phosphatase/Vanadium-dependent haloperoxidase"/>
    <property type="match status" value="1"/>
</dbReference>
<feature type="transmembrane region" description="Helical" evidence="2">
    <location>
        <begin position="39"/>
        <end position="58"/>
    </location>
</feature>
<gene>
    <name evidence="4" type="ORF">GCM10009839_89160</name>
</gene>
<protein>
    <recommendedName>
        <fullName evidence="3">Phosphatidic acid phosphatase type 2/haloperoxidase domain-containing protein</fullName>
    </recommendedName>
</protein>
<evidence type="ECO:0000313" key="4">
    <source>
        <dbReference type="EMBL" id="GAA2063919.1"/>
    </source>
</evidence>
<feature type="compositionally biased region" description="Basic and acidic residues" evidence="1">
    <location>
        <begin position="211"/>
        <end position="221"/>
    </location>
</feature>
<feature type="region of interest" description="Disordered" evidence="1">
    <location>
        <begin position="199"/>
        <end position="221"/>
    </location>
</feature>
<evidence type="ECO:0000256" key="2">
    <source>
        <dbReference type="SAM" id="Phobius"/>
    </source>
</evidence>
<dbReference type="Proteomes" id="UP001500751">
    <property type="component" value="Unassembled WGS sequence"/>
</dbReference>
<keyword evidence="2" id="KW-1133">Transmembrane helix</keyword>
<comment type="caution">
    <text evidence="4">The sequence shown here is derived from an EMBL/GenBank/DDBJ whole genome shotgun (WGS) entry which is preliminary data.</text>
</comment>
<accession>A0ABP5H3A9</accession>
<organism evidence="4 5">
    <name type="scientific">Catenulispora yoronensis</name>
    <dbReference type="NCBI Taxonomy" id="450799"/>
    <lineage>
        <taxon>Bacteria</taxon>
        <taxon>Bacillati</taxon>
        <taxon>Actinomycetota</taxon>
        <taxon>Actinomycetes</taxon>
        <taxon>Catenulisporales</taxon>
        <taxon>Catenulisporaceae</taxon>
        <taxon>Catenulispora</taxon>
    </lineage>
</organism>